<evidence type="ECO:0000313" key="2">
    <source>
        <dbReference type="Proteomes" id="UP000038010"/>
    </source>
</evidence>
<proteinExistence type="predicted"/>
<dbReference type="AlphaFoldDB" id="A0A0N0NL74"/>
<sequence>MATQPPKPRNLLIFGLAPSPDPNTPWPATRLNAALEAQQSLAKSSHWSLTVHTVDPSVPTQTSIAQIQEVLRSKPHWDVVGIGFGLRGNLGLTGWFERLVNVVVREVGAKGTLLGFPTSPDRLVQDSEELVAREAAERGGGET</sequence>
<gene>
    <name evidence="1" type="ORF">AB675_4646</name>
</gene>
<evidence type="ECO:0000313" key="1">
    <source>
        <dbReference type="EMBL" id="KPI38971.1"/>
    </source>
</evidence>
<protein>
    <submittedName>
        <fullName evidence="1">Uncharacterized protein</fullName>
    </submittedName>
</protein>
<dbReference type="RefSeq" id="XP_017998934.1">
    <property type="nucleotide sequence ID" value="XM_018144800.1"/>
</dbReference>
<accession>A0A0N0NL74</accession>
<reference evidence="1 2" key="1">
    <citation type="submission" date="2015-06" db="EMBL/GenBank/DDBJ databases">
        <title>Draft genome of the ant-associated black yeast Phialophora attae CBS 131958.</title>
        <authorList>
            <person name="Moreno L.F."/>
            <person name="Stielow B.J."/>
            <person name="de Hoog S."/>
            <person name="Vicente V.A."/>
            <person name="Weiss V.A."/>
            <person name="de Vries M."/>
            <person name="Cruz L.M."/>
            <person name="Souza E.M."/>
        </authorList>
    </citation>
    <scope>NUCLEOTIDE SEQUENCE [LARGE SCALE GENOMIC DNA]</scope>
    <source>
        <strain evidence="1 2">CBS 131958</strain>
    </source>
</reference>
<dbReference type="Proteomes" id="UP000038010">
    <property type="component" value="Unassembled WGS sequence"/>
</dbReference>
<comment type="caution">
    <text evidence="1">The sequence shown here is derived from an EMBL/GenBank/DDBJ whole genome shotgun (WGS) entry which is preliminary data.</text>
</comment>
<dbReference type="OrthoDB" id="9986861at2759"/>
<dbReference type="GeneID" id="28736680"/>
<organism evidence="1 2">
    <name type="scientific">Cyphellophora attinorum</name>
    <dbReference type="NCBI Taxonomy" id="1664694"/>
    <lineage>
        <taxon>Eukaryota</taxon>
        <taxon>Fungi</taxon>
        <taxon>Dikarya</taxon>
        <taxon>Ascomycota</taxon>
        <taxon>Pezizomycotina</taxon>
        <taxon>Eurotiomycetes</taxon>
        <taxon>Chaetothyriomycetidae</taxon>
        <taxon>Chaetothyriales</taxon>
        <taxon>Cyphellophoraceae</taxon>
        <taxon>Cyphellophora</taxon>
    </lineage>
</organism>
<dbReference type="EMBL" id="LFJN01000016">
    <property type="protein sequence ID" value="KPI38971.1"/>
    <property type="molecule type" value="Genomic_DNA"/>
</dbReference>
<keyword evidence="2" id="KW-1185">Reference proteome</keyword>
<name>A0A0N0NL74_9EURO</name>
<dbReference type="VEuPathDB" id="FungiDB:AB675_4646"/>